<proteinExistence type="predicted"/>
<evidence type="ECO:0000313" key="1">
    <source>
        <dbReference type="EMBL" id="KIY68936.1"/>
    </source>
</evidence>
<protein>
    <submittedName>
        <fullName evidence="1">Uncharacterized protein</fullName>
    </submittedName>
</protein>
<evidence type="ECO:0000313" key="2">
    <source>
        <dbReference type="Proteomes" id="UP000054007"/>
    </source>
</evidence>
<accession>A0A0D7BH07</accession>
<name>A0A0D7BH07_9AGAR</name>
<keyword evidence="2" id="KW-1185">Reference proteome</keyword>
<gene>
    <name evidence="1" type="ORF">CYLTODRAFT_453073</name>
</gene>
<dbReference type="EMBL" id="KN880493">
    <property type="protein sequence ID" value="KIY68936.1"/>
    <property type="molecule type" value="Genomic_DNA"/>
</dbReference>
<dbReference type="AlphaFoldDB" id="A0A0D7BH07"/>
<dbReference type="Proteomes" id="UP000054007">
    <property type="component" value="Unassembled WGS sequence"/>
</dbReference>
<organism evidence="1 2">
    <name type="scientific">Cylindrobasidium torrendii FP15055 ss-10</name>
    <dbReference type="NCBI Taxonomy" id="1314674"/>
    <lineage>
        <taxon>Eukaryota</taxon>
        <taxon>Fungi</taxon>
        <taxon>Dikarya</taxon>
        <taxon>Basidiomycota</taxon>
        <taxon>Agaricomycotina</taxon>
        <taxon>Agaricomycetes</taxon>
        <taxon>Agaricomycetidae</taxon>
        <taxon>Agaricales</taxon>
        <taxon>Marasmiineae</taxon>
        <taxon>Physalacriaceae</taxon>
        <taxon>Cylindrobasidium</taxon>
    </lineage>
</organism>
<sequence>MMAPIYLPKHISRTPHFNNPVMLKLFDSLYFAPAMISRHAHGLGISETELKEWLDCAPWIEVDESMRYFLAAYSALVPCEEIFLRAIMDLYMCNYTCQWQGGFKRFYLQNIQPSVTCRLVASLTEHLRSPSDAIYVTHPITGEVSKHIAPYNTLPDFKLPRIHPCLLIASASNFNYYDNYSRLRDIPTCSMELFVKNKAFYNFQKAYGMATAPIATESHRRKWEYFIKSYKNSNTIDNRIERKIKPEWWEKSREHLGL</sequence>
<reference evidence="1 2" key="1">
    <citation type="journal article" date="2015" name="Fungal Genet. Biol.">
        <title>Evolution of novel wood decay mechanisms in Agaricales revealed by the genome sequences of Fistulina hepatica and Cylindrobasidium torrendii.</title>
        <authorList>
            <person name="Floudas D."/>
            <person name="Held B.W."/>
            <person name="Riley R."/>
            <person name="Nagy L.G."/>
            <person name="Koehler G."/>
            <person name="Ransdell A.S."/>
            <person name="Younus H."/>
            <person name="Chow J."/>
            <person name="Chiniquy J."/>
            <person name="Lipzen A."/>
            <person name="Tritt A."/>
            <person name="Sun H."/>
            <person name="Haridas S."/>
            <person name="LaButti K."/>
            <person name="Ohm R.A."/>
            <person name="Kues U."/>
            <person name="Blanchette R.A."/>
            <person name="Grigoriev I.V."/>
            <person name="Minto R.E."/>
            <person name="Hibbett D.S."/>
        </authorList>
    </citation>
    <scope>NUCLEOTIDE SEQUENCE [LARGE SCALE GENOMIC DNA]</scope>
    <source>
        <strain evidence="1 2">FP15055 ss-10</strain>
    </source>
</reference>